<name>A0ACC2GHD6_DALPE</name>
<proteinExistence type="predicted"/>
<accession>A0ACC2GHD6</accession>
<evidence type="ECO:0000313" key="1">
    <source>
        <dbReference type="EMBL" id="KAJ8003032.1"/>
    </source>
</evidence>
<evidence type="ECO:0000313" key="2">
    <source>
        <dbReference type="Proteomes" id="UP001157502"/>
    </source>
</evidence>
<dbReference type="EMBL" id="CM055740">
    <property type="protein sequence ID" value="KAJ8003032.1"/>
    <property type="molecule type" value="Genomic_DNA"/>
</dbReference>
<keyword evidence="2" id="KW-1185">Reference proteome</keyword>
<gene>
    <name evidence="1" type="ORF">DPEC_G00165150</name>
</gene>
<reference evidence="1" key="1">
    <citation type="submission" date="2021-05" db="EMBL/GenBank/DDBJ databases">
        <authorList>
            <person name="Pan Q."/>
            <person name="Jouanno E."/>
            <person name="Zahm M."/>
            <person name="Klopp C."/>
            <person name="Cabau C."/>
            <person name="Louis A."/>
            <person name="Berthelot C."/>
            <person name="Parey E."/>
            <person name="Roest Crollius H."/>
            <person name="Montfort J."/>
            <person name="Robinson-Rechavi M."/>
            <person name="Bouchez O."/>
            <person name="Lampietro C."/>
            <person name="Lopez Roques C."/>
            <person name="Donnadieu C."/>
            <person name="Postlethwait J."/>
            <person name="Bobe J."/>
            <person name="Dillon D."/>
            <person name="Chandos A."/>
            <person name="von Hippel F."/>
            <person name="Guiguen Y."/>
        </authorList>
    </citation>
    <scope>NUCLEOTIDE SEQUENCE</scope>
    <source>
        <strain evidence="1">YG-Jan2019</strain>
    </source>
</reference>
<protein>
    <submittedName>
        <fullName evidence="1">Uncharacterized protein</fullName>
    </submittedName>
</protein>
<sequence>MRRVLSRQDGGSESFDSTQFNLSIPSVTLLLPASGHLRLSASALPVEIPPSITIKSLTGVTWSGKP</sequence>
<organism evidence="1 2">
    <name type="scientific">Dallia pectoralis</name>
    <name type="common">Alaska blackfish</name>
    <dbReference type="NCBI Taxonomy" id="75939"/>
    <lineage>
        <taxon>Eukaryota</taxon>
        <taxon>Metazoa</taxon>
        <taxon>Chordata</taxon>
        <taxon>Craniata</taxon>
        <taxon>Vertebrata</taxon>
        <taxon>Euteleostomi</taxon>
        <taxon>Actinopterygii</taxon>
        <taxon>Neopterygii</taxon>
        <taxon>Teleostei</taxon>
        <taxon>Protacanthopterygii</taxon>
        <taxon>Esociformes</taxon>
        <taxon>Umbridae</taxon>
        <taxon>Dallia</taxon>
    </lineage>
</organism>
<dbReference type="Proteomes" id="UP001157502">
    <property type="component" value="Chromosome 13"/>
</dbReference>
<comment type="caution">
    <text evidence="1">The sequence shown here is derived from an EMBL/GenBank/DDBJ whole genome shotgun (WGS) entry which is preliminary data.</text>
</comment>